<dbReference type="Proteomes" id="UP000053097">
    <property type="component" value="Unassembled WGS sequence"/>
</dbReference>
<accession>A0A026WW21</accession>
<dbReference type="EMBL" id="KK107078">
    <property type="protein sequence ID" value="EZA60202.1"/>
    <property type="molecule type" value="Genomic_DNA"/>
</dbReference>
<evidence type="ECO:0000313" key="7">
    <source>
        <dbReference type="EMBL" id="RLU17209.1"/>
    </source>
</evidence>
<reference evidence="7" key="2">
    <citation type="journal article" date="2018" name="Genome Res.">
        <title>The genomic architecture and molecular evolution of ant odorant receptors.</title>
        <authorList>
            <person name="McKenzie S.K."/>
            <person name="Kronauer D.J.C."/>
        </authorList>
    </citation>
    <scope>NUCLEOTIDE SEQUENCE [LARGE SCALE GENOMIC DNA]</scope>
    <source>
        <strain evidence="7">Clonal line C1</strain>
    </source>
</reference>
<organism evidence="6 8">
    <name type="scientific">Ooceraea biroi</name>
    <name type="common">Clonal raider ant</name>
    <name type="synonym">Cerapachys biroi</name>
    <dbReference type="NCBI Taxonomy" id="2015173"/>
    <lineage>
        <taxon>Eukaryota</taxon>
        <taxon>Metazoa</taxon>
        <taxon>Ecdysozoa</taxon>
        <taxon>Arthropoda</taxon>
        <taxon>Hexapoda</taxon>
        <taxon>Insecta</taxon>
        <taxon>Pterygota</taxon>
        <taxon>Neoptera</taxon>
        <taxon>Endopterygota</taxon>
        <taxon>Hymenoptera</taxon>
        <taxon>Apocrita</taxon>
        <taxon>Aculeata</taxon>
        <taxon>Formicoidea</taxon>
        <taxon>Formicidae</taxon>
        <taxon>Dorylinae</taxon>
        <taxon>Ooceraea</taxon>
    </lineage>
</organism>
<dbReference type="GO" id="GO:0005576">
    <property type="term" value="C:extracellular region"/>
    <property type="evidence" value="ECO:0007669"/>
    <property type="project" value="UniProtKB-SubCell"/>
</dbReference>
<feature type="region of interest" description="Disordered" evidence="4">
    <location>
        <begin position="81"/>
        <end position="101"/>
    </location>
</feature>
<feature type="chain" id="PRO_5036289090" evidence="5">
    <location>
        <begin position="24"/>
        <end position="101"/>
    </location>
</feature>
<keyword evidence="2" id="KW-0964">Secreted</keyword>
<keyword evidence="3 5" id="KW-0732">Signal</keyword>
<feature type="compositionally biased region" description="Basic and acidic residues" evidence="4">
    <location>
        <begin position="88"/>
        <end position="101"/>
    </location>
</feature>
<evidence type="ECO:0000256" key="2">
    <source>
        <dbReference type="ARBA" id="ARBA00022525"/>
    </source>
</evidence>
<name>A0A026WW21_OOCBI</name>
<comment type="subcellular location">
    <subcellularLocation>
        <location evidence="1">Secreted</location>
    </subcellularLocation>
</comment>
<evidence type="ECO:0000256" key="1">
    <source>
        <dbReference type="ARBA" id="ARBA00004613"/>
    </source>
</evidence>
<evidence type="ECO:0000313" key="6">
    <source>
        <dbReference type="EMBL" id="EZA60202.1"/>
    </source>
</evidence>
<evidence type="ECO:0000313" key="8">
    <source>
        <dbReference type="Proteomes" id="UP000053097"/>
    </source>
</evidence>
<protein>
    <submittedName>
        <fullName evidence="6">Uncharacterized protein</fullName>
    </submittedName>
</protein>
<dbReference type="EMBL" id="QOIP01000011">
    <property type="protein sequence ID" value="RLU17209.1"/>
    <property type="molecule type" value="Genomic_DNA"/>
</dbReference>
<proteinExistence type="predicted"/>
<reference evidence="7" key="3">
    <citation type="submission" date="2018-07" db="EMBL/GenBank/DDBJ databases">
        <authorList>
            <person name="Mckenzie S.K."/>
            <person name="Kronauer D.J.C."/>
        </authorList>
    </citation>
    <scope>NUCLEOTIDE SEQUENCE</scope>
    <source>
        <strain evidence="7">Clonal line C1</strain>
    </source>
</reference>
<dbReference type="InterPro" id="IPR049518">
    <property type="entry name" value="Pilosulin"/>
</dbReference>
<keyword evidence="8" id="KW-1185">Reference proteome</keyword>
<reference evidence="6 8" key="1">
    <citation type="journal article" date="2014" name="Curr. Biol.">
        <title>The genome of the clonal raider ant Cerapachys biroi.</title>
        <authorList>
            <person name="Oxley P.R."/>
            <person name="Ji L."/>
            <person name="Fetter-Pruneda I."/>
            <person name="McKenzie S.K."/>
            <person name="Li C."/>
            <person name="Hu H."/>
            <person name="Zhang G."/>
            <person name="Kronauer D.J."/>
        </authorList>
    </citation>
    <scope>NUCLEOTIDE SEQUENCE [LARGE SCALE GENOMIC DNA]</scope>
</reference>
<sequence length="101" mass="11046">MKPLCFSLVLAVIFVLAIVHAEANPLSDPDADADADAVANAVADAVADASAAANADADPGFWKRLKYKTRDIYYKLKNKFHSSGRNCSQHEQEQVNRKAER</sequence>
<evidence type="ECO:0000256" key="4">
    <source>
        <dbReference type="SAM" id="MobiDB-lite"/>
    </source>
</evidence>
<dbReference type="Proteomes" id="UP000279307">
    <property type="component" value="Chromosome 11"/>
</dbReference>
<evidence type="ECO:0000256" key="3">
    <source>
        <dbReference type="ARBA" id="ARBA00022729"/>
    </source>
</evidence>
<evidence type="ECO:0000256" key="5">
    <source>
        <dbReference type="SAM" id="SignalP"/>
    </source>
</evidence>
<feature type="signal peptide" evidence="5">
    <location>
        <begin position="1"/>
        <end position="23"/>
    </location>
</feature>
<dbReference type="Pfam" id="PF17499">
    <property type="entry name" value="Pilosulin"/>
    <property type="match status" value="1"/>
</dbReference>
<dbReference type="AlphaFoldDB" id="A0A026WW21"/>
<gene>
    <name evidence="7" type="ORF">DMN91_011278</name>
    <name evidence="6" type="ORF">X777_13290</name>
</gene>